<evidence type="ECO:0000313" key="2">
    <source>
        <dbReference type="Proteomes" id="UP000012153"/>
    </source>
</evidence>
<protein>
    <submittedName>
        <fullName evidence="1">Uncharacterized protein</fullName>
    </submittedName>
</protein>
<name>M6UA55_9LEPT</name>
<gene>
    <name evidence="1" type="ORF">LEP1GSC186_2136</name>
</gene>
<dbReference type="EMBL" id="AHOP02000021">
    <property type="protein sequence ID" value="EMO41390.1"/>
    <property type="molecule type" value="Genomic_DNA"/>
</dbReference>
<sequence>MGGEQEIEFYTMPTEFVRKNHKIFDSGWEKLLTKNLDLSKFKDRAGFELVAKYLNIPHP</sequence>
<organism evidence="1 2">
    <name type="scientific">Leptospira noguchii serovar Autumnalis str. ZUN142</name>
    <dbReference type="NCBI Taxonomy" id="1085540"/>
    <lineage>
        <taxon>Bacteria</taxon>
        <taxon>Pseudomonadati</taxon>
        <taxon>Spirochaetota</taxon>
        <taxon>Spirochaetia</taxon>
        <taxon>Leptospirales</taxon>
        <taxon>Leptospiraceae</taxon>
        <taxon>Leptospira</taxon>
    </lineage>
</organism>
<comment type="caution">
    <text evidence="1">The sequence shown here is derived from an EMBL/GenBank/DDBJ whole genome shotgun (WGS) entry which is preliminary data.</text>
</comment>
<reference evidence="1 2" key="1">
    <citation type="submission" date="2013-01" db="EMBL/GenBank/DDBJ databases">
        <authorList>
            <person name="Harkins D.M."/>
            <person name="Durkin A.S."/>
            <person name="Brinkac L.M."/>
            <person name="Haft D.H."/>
            <person name="Selengut J.D."/>
            <person name="Sanka R."/>
            <person name="DePew J."/>
            <person name="Purushe J."/>
            <person name="Matthias M.A."/>
            <person name="Vinetz J.M."/>
            <person name="Sutton G.G."/>
            <person name="Nierman W.C."/>
            <person name="Fouts D.E."/>
        </authorList>
    </citation>
    <scope>NUCLEOTIDE SEQUENCE [LARGE SCALE GENOMIC DNA]</scope>
    <source>
        <strain evidence="1 2">ZUN142</strain>
    </source>
</reference>
<proteinExistence type="predicted"/>
<dbReference type="AlphaFoldDB" id="M6UA55"/>
<accession>M6UA55</accession>
<dbReference type="Proteomes" id="UP000012153">
    <property type="component" value="Unassembled WGS sequence"/>
</dbReference>
<evidence type="ECO:0000313" key="1">
    <source>
        <dbReference type="EMBL" id="EMO41390.1"/>
    </source>
</evidence>
<dbReference type="RefSeq" id="WP_004436699.1">
    <property type="nucleotide sequence ID" value="NZ_AHOP02000021.1"/>
</dbReference>